<feature type="transmembrane region" description="Helical" evidence="1">
    <location>
        <begin position="146"/>
        <end position="163"/>
    </location>
</feature>
<dbReference type="SUPFAM" id="SSF103481">
    <property type="entry name" value="Multidrug resistance efflux transporter EmrE"/>
    <property type="match status" value="2"/>
</dbReference>
<feature type="transmembrane region" description="Helical" evidence="1">
    <location>
        <begin position="239"/>
        <end position="255"/>
    </location>
</feature>
<dbReference type="PANTHER" id="PTHR22911">
    <property type="entry name" value="ACYL-MALONYL CONDENSING ENZYME-RELATED"/>
    <property type="match status" value="1"/>
</dbReference>
<feature type="transmembrane region" description="Helical" evidence="1">
    <location>
        <begin position="175"/>
        <end position="194"/>
    </location>
</feature>
<dbReference type="AlphaFoldDB" id="A0A238JBF3"/>
<feature type="transmembrane region" description="Helical" evidence="1">
    <location>
        <begin position="31"/>
        <end position="49"/>
    </location>
</feature>
<feature type="transmembrane region" description="Helical" evidence="1">
    <location>
        <begin position="122"/>
        <end position="140"/>
    </location>
</feature>
<sequence length="286" mass="30590">MIVRAIGIMVLSMALLALSDAFIKLAAQYAPMGQIMFAISTGGTLMFLVMARIKGFSLFNRDALHKMVLLRNLFEIVGAIGLVVGISKIPLSVFAAIMQVAPLLTILGAALFLGEEVGWRRWAAILVGLIGMLIVIRPFGSAFSGWELFAVLGVTGLAARDLVTRLAPSHIPALSMSAWGFAATIPVGLVIFFFETKPLDFAPITLMHLVGAVVFTAIGYLAVTAAMRMAPVSIIAPYRYARLIFTSALGILIFAERPDGYTLLGAALVLGAGLYSFLRERKLAQG</sequence>
<dbReference type="OrthoDB" id="7165334at2"/>
<feature type="transmembrane region" description="Helical" evidence="1">
    <location>
        <begin position="69"/>
        <end position="87"/>
    </location>
</feature>
<reference evidence="4" key="1">
    <citation type="submission" date="2017-05" db="EMBL/GenBank/DDBJ databases">
        <authorList>
            <person name="Rodrigo-Torres L."/>
            <person name="Arahal R. D."/>
            <person name="Lucena T."/>
        </authorList>
    </citation>
    <scope>NUCLEOTIDE SEQUENCE [LARGE SCALE GENOMIC DNA]</scope>
    <source>
        <strain evidence="4">CECT 8649</strain>
    </source>
</reference>
<feature type="transmembrane region" description="Helical" evidence="1">
    <location>
        <begin position="93"/>
        <end position="113"/>
    </location>
</feature>
<dbReference type="PANTHER" id="PTHR22911:SF135">
    <property type="entry name" value="BLR4310 PROTEIN"/>
    <property type="match status" value="1"/>
</dbReference>
<keyword evidence="1" id="KW-0812">Transmembrane</keyword>
<dbReference type="EMBL" id="FXXP01000002">
    <property type="protein sequence ID" value="SMX28041.1"/>
    <property type="molecule type" value="Genomic_DNA"/>
</dbReference>
<gene>
    <name evidence="3" type="primary">ribN_3</name>
    <name evidence="3" type="ORF">TRP8649_02153</name>
</gene>
<feature type="transmembrane region" description="Helical" evidence="1">
    <location>
        <begin position="206"/>
        <end position="227"/>
    </location>
</feature>
<proteinExistence type="predicted"/>
<feature type="domain" description="EamA" evidence="2">
    <location>
        <begin position="146"/>
        <end position="272"/>
    </location>
</feature>
<feature type="domain" description="EamA" evidence="2">
    <location>
        <begin position="5"/>
        <end position="136"/>
    </location>
</feature>
<evidence type="ECO:0000313" key="3">
    <source>
        <dbReference type="EMBL" id="SMX28041.1"/>
    </source>
</evidence>
<dbReference type="Pfam" id="PF00892">
    <property type="entry name" value="EamA"/>
    <property type="match status" value="2"/>
</dbReference>
<dbReference type="Gene3D" id="1.10.3730.20">
    <property type="match status" value="1"/>
</dbReference>
<dbReference type="Proteomes" id="UP000225972">
    <property type="component" value="Unassembled WGS sequence"/>
</dbReference>
<dbReference type="RefSeq" id="WP_099245108.1">
    <property type="nucleotide sequence ID" value="NZ_FXXP01000002.1"/>
</dbReference>
<feature type="transmembrane region" description="Helical" evidence="1">
    <location>
        <begin position="261"/>
        <end position="278"/>
    </location>
</feature>
<protein>
    <submittedName>
        <fullName evidence="3">Riboflavin transporter</fullName>
    </submittedName>
</protein>
<evidence type="ECO:0000256" key="1">
    <source>
        <dbReference type="SAM" id="Phobius"/>
    </source>
</evidence>
<organism evidence="3 4">
    <name type="scientific">Pelagimonas phthalicica</name>
    <dbReference type="NCBI Taxonomy" id="1037362"/>
    <lineage>
        <taxon>Bacteria</taxon>
        <taxon>Pseudomonadati</taxon>
        <taxon>Pseudomonadota</taxon>
        <taxon>Alphaproteobacteria</taxon>
        <taxon>Rhodobacterales</taxon>
        <taxon>Roseobacteraceae</taxon>
        <taxon>Pelagimonas</taxon>
    </lineage>
</organism>
<evidence type="ECO:0000259" key="2">
    <source>
        <dbReference type="Pfam" id="PF00892"/>
    </source>
</evidence>
<keyword evidence="1" id="KW-0472">Membrane</keyword>
<dbReference type="GO" id="GO:0016020">
    <property type="term" value="C:membrane"/>
    <property type="evidence" value="ECO:0007669"/>
    <property type="project" value="InterPro"/>
</dbReference>
<name>A0A238JBF3_9RHOB</name>
<keyword evidence="1" id="KW-1133">Transmembrane helix</keyword>
<keyword evidence="4" id="KW-1185">Reference proteome</keyword>
<dbReference type="InterPro" id="IPR037185">
    <property type="entry name" value="EmrE-like"/>
</dbReference>
<accession>A0A238JBF3</accession>
<dbReference type="InterPro" id="IPR000620">
    <property type="entry name" value="EamA_dom"/>
</dbReference>
<evidence type="ECO:0000313" key="4">
    <source>
        <dbReference type="Proteomes" id="UP000225972"/>
    </source>
</evidence>